<dbReference type="Proteomes" id="UP000221011">
    <property type="component" value="Chromosome"/>
</dbReference>
<evidence type="ECO:0000256" key="3">
    <source>
        <dbReference type="ARBA" id="ARBA00023163"/>
    </source>
</evidence>
<protein>
    <submittedName>
        <fullName evidence="5">Putative GntR-family transcriptional regulator</fullName>
    </submittedName>
</protein>
<dbReference type="Pfam" id="PF07729">
    <property type="entry name" value="FCD"/>
    <property type="match status" value="1"/>
</dbReference>
<name>A0A291Q7F1_9ACTN</name>
<dbReference type="CDD" id="cd07377">
    <property type="entry name" value="WHTH_GntR"/>
    <property type="match status" value="1"/>
</dbReference>
<dbReference type="InterPro" id="IPR036390">
    <property type="entry name" value="WH_DNA-bd_sf"/>
</dbReference>
<evidence type="ECO:0000256" key="1">
    <source>
        <dbReference type="ARBA" id="ARBA00023015"/>
    </source>
</evidence>
<sequence length="248" mass="27430">MSPVPTMTRMPMEPVRERRVSGQVRRAVVQLILERGLRPGSPLPTETELMEALGVSRNSVREALKALQALDIVEIRHGYGTYVGQASLTPLADGLTFRALVGVRDDDHALAEILEVREVLEEGLMRRVAGSLTDAELCALEELVGRMERAAGTGMAFPELDREFHETLYRSLGNELVPQLLGAFWHVFHRVAGARGWSNDPAPDVTVRRHRDIVTALRARDVVRAQRAMADHFRGIGERAGQGMRGVG</sequence>
<evidence type="ECO:0000256" key="2">
    <source>
        <dbReference type="ARBA" id="ARBA00023125"/>
    </source>
</evidence>
<gene>
    <name evidence="5" type="ORF">KY5_2633c</name>
</gene>
<dbReference type="InterPro" id="IPR036388">
    <property type="entry name" value="WH-like_DNA-bd_sf"/>
</dbReference>
<accession>A0A291Q7F1</accession>
<proteinExistence type="predicted"/>
<dbReference type="SUPFAM" id="SSF46785">
    <property type="entry name" value="Winged helix' DNA-binding domain"/>
    <property type="match status" value="1"/>
</dbReference>
<dbReference type="PROSITE" id="PS50949">
    <property type="entry name" value="HTH_GNTR"/>
    <property type="match status" value="1"/>
</dbReference>
<dbReference type="GO" id="GO:0003700">
    <property type="term" value="F:DNA-binding transcription factor activity"/>
    <property type="evidence" value="ECO:0007669"/>
    <property type="project" value="InterPro"/>
</dbReference>
<evidence type="ECO:0000313" key="6">
    <source>
        <dbReference type="Proteomes" id="UP000221011"/>
    </source>
</evidence>
<dbReference type="SMART" id="SM00895">
    <property type="entry name" value="FCD"/>
    <property type="match status" value="1"/>
</dbReference>
<dbReference type="Gene3D" id="1.10.10.10">
    <property type="entry name" value="Winged helix-like DNA-binding domain superfamily/Winged helix DNA-binding domain"/>
    <property type="match status" value="1"/>
</dbReference>
<dbReference type="GO" id="GO:0003677">
    <property type="term" value="F:DNA binding"/>
    <property type="evidence" value="ECO:0007669"/>
    <property type="project" value="UniProtKB-KW"/>
</dbReference>
<keyword evidence="2" id="KW-0238">DNA-binding</keyword>
<keyword evidence="3" id="KW-0804">Transcription</keyword>
<evidence type="ECO:0000313" key="5">
    <source>
        <dbReference type="EMBL" id="ATL27651.1"/>
    </source>
</evidence>
<evidence type="ECO:0000259" key="4">
    <source>
        <dbReference type="PROSITE" id="PS50949"/>
    </source>
</evidence>
<dbReference type="EMBL" id="CP022685">
    <property type="protein sequence ID" value="ATL27651.1"/>
    <property type="molecule type" value="Genomic_DNA"/>
</dbReference>
<dbReference type="Gene3D" id="1.20.120.530">
    <property type="entry name" value="GntR ligand-binding domain-like"/>
    <property type="match status" value="1"/>
</dbReference>
<feature type="domain" description="HTH gntR-type" evidence="4">
    <location>
        <begin position="18"/>
        <end position="86"/>
    </location>
</feature>
<dbReference type="InterPro" id="IPR011711">
    <property type="entry name" value="GntR_C"/>
</dbReference>
<reference evidence="5 6" key="1">
    <citation type="submission" date="2017-08" db="EMBL/GenBank/DDBJ databases">
        <title>Complete Genome Sequence of Streptomyces formicae KY5, the formicamycin producer.</title>
        <authorList>
            <person name="Holmes N.A."/>
            <person name="Devine R."/>
            <person name="Qin Z."/>
            <person name="Seipke R.F."/>
            <person name="Wilkinson B."/>
            <person name="Hutchings M.I."/>
        </authorList>
    </citation>
    <scope>NUCLEOTIDE SEQUENCE [LARGE SCALE GENOMIC DNA]</scope>
    <source>
        <strain evidence="5 6">KY5</strain>
    </source>
</reference>
<dbReference type="PANTHER" id="PTHR43537:SF5">
    <property type="entry name" value="UXU OPERON TRANSCRIPTIONAL REGULATOR"/>
    <property type="match status" value="1"/>
</dbReference>
<organism evidence="5 6">
    <name type="scientific">Streptomyces formicae</name>
    <dbReference type="NCBI Taxonomy" id="1616117"/>
    <lineage>
        <taxon>Bacteria</taxon>
        <taxon>Bacillati</taxon>
        <taxon>Actinomycetota</taxon>
        <taxon>Actinomycetes</taxon>
        <taxon>Kitasatosporales</taxon>
        <taxon>Streptomycetaceae</taxon>
        <taxon>Streptomyces</taxon>
    </lineage>
</organism>
<keyword evidence="1" id="KW-0805">Transcription regulation</keyword>
<dbReference type="SMART" id="SM00345">
    <property type="entry name" value="HTH_GNTR"/>
    <property type="match status" value="1"/>
</dbReference>
<dbReference type="Pfam" id="PF00392">
    <property type="entry name" value="GntR"/>
    <property type="match status" value="1"/>
</dbReference>
<dbReference type="AlphaFoldDB" id="A0A291Q7F1"/>
<dbReference type="PRINTS" id="PR00035">
    <property type="entry name" value="HTHGNTR"/>
</dbReference>
<dbReference type="InterPro" id="IPR008920">
    <property type="entry name" value="TF_FadR/GntR_C"/>
</dbReference>
<keyword evidence="6" id="KW-1185">Reference proteome</keyword>
<dbReference type="SUPFAM" id="SSF48008">
    <property type="entry name" value="GntR ligand-binding domain-like"/>
    <property type="match status" value="1"/>
</dbReference>
<dbReference type="InterPro" id="IPR000524">
    <property type="entry name" value="Tscrpt_reg_HTH_GntR"/>
</dbReference>
<dbReference type="KEGG" id="sfk:KY5_2633c"/>
<dbReference type="PANTHER" id="PTHR43537">
    <property type="entry name" value="TRANSCRIPTIONAL REGULATOR, GNTR FAMILY"/>
    <property type="match status" value="1"/>
</dbReference>